<dbReference type="PROSITE" id="PS51257">
    <property type="entry name" value="PROKAR_LIPOPROTEIN"/>
    <property type="match status" value="1"/>
</dbReference>
<accession>A0ABT6FZD9</accession>
<protein>
    <recommendedName>
        <fullName evidence="4">Lipoprotein</fullName>
    </recommendedName>
</protein>
<evidence type="ECO:0000256" key="1">
    <source>
        <dbReference type="SAM" id="SignalP"/>
    </source>
</evidence>
<evidence type="ECO:0000313" key="3">
    <source>
        <dbReference type="Proteomes" id="UP001529085"/>
    </source>
</evidence>
<evidence type="ECO:0000313" key="2">
    <source>
        <dbReference type="EMBL" id="MDG4715143.1"/>
    </source>
</evidence>
<feature type="chain" id="PRO_5047058325" description="Lipoprotein" evidence="1">
    <location>
        <begin position="23"/>
        <end position="145"/>
    </location>
</feature>
<evidence type="ECO:0008006" key="4">
    <source>
        <dbReference type="Google" id="ProtNLM"/>
    </source>
</evidence>
<organism evidence="2 3">
    <name type="scientific">Winogradskyella marincola</name>
    <dbReference type="NCBI Taxonomy" id="3037795"/>
    <lineage>
        <taxon>Bacteria</taxon>
        <taxon>Pseudomonadati</taxon>
        <taxon>Bacteroidota</taxon>
        <taxon>Flavobacteriia</taxon>
        <taxon>Flavobacteriales</taxon>
        <taxon>Flavobacteriaceae</taxon>
        <taxon>Winogradskyella</taxon>
    </lineage>
</organism>
<comment type="caution">
    <text evidence="2">The sequence shown here is derived from an EMBL/GenBank/DDBJ whole genome shotgun (WGS) entry which is preliminary data.</text>
</comment>
<proteinExistence type="predicted"/>
<reference evidence="2 3" key="1">
    <citation type="submission" date="2023-03" db="EMBL/GenBank/DDBJ databases">
        <title>Strain YYF002 represents a novel species in the genus Winogradskyella isolated from seawater.</title>
        <authorList>
            <person name="Fu Z.-Y."/>
        </authorList>
    </citation>
    <scope>NUCLEOTIDE SEQUENCE [LARGE SCALE GENOMIC DNA]</scope>
    <source>
        <strain evidence="2 3">YYF002</strain>
    </source>
</reference>
<keyword evidence="3" id="KW-1185">Reference proteome</keyword>
<feature type="signal peptide" evidence="1">
    <location>
        <begin position="1"/>
        <end position="22"/>
    </location>
</feature>
<dbReference type="Proteomes" id="UP001529085">
    <property type="component" value="Unassembled WGS sequence"/>
</dbReference>
<sequence>MKKYAFLLLMFVGLLMSCSVDNDNPVVHTEFMPITSVELPEYFVQGQTYQINMSYIKPSSCYVFNNIIFDIEGHERTVAILNTVYEDSNCIPEEEPTTVSFDLTVSGDQVYLFKFFQGTEDGVDQYHLVEVPVVDGRDSIVVEED</sequence>
<gene>
    <name evidence="2" type="ORF">P7122_04620</name>
</gene>
<keyword evidence="1" id="KW-0732">Signal</keyword>
<name>A0ABT6FZD9_9FLAO</name>
<dbReference type="RefSeq" id="WP_278004608.1">
    <property type="nucleotide sequence ID" value="NZ_JARSBN010000002.1"/>
</dbReference>
<dbReference type="EMBL" id="JARSBN010000002">
    <property type="protein sequence ID" value="MDG4715143.1"/>
    <property type="molecule type" value="Genomic_DNA"/>
</dbReference>